<organism evidence="1 2">
    <name type="scientific">Herpetosiphon geysericola</name>
    <dbReference type="NCBI Taxonomy" id="70996"/>
    <lineage>
        <taxon>Bacteria</taxon>
        <taxon>Bacillati</taxon>
        <taxon>Chloroflexota</taxon>
        <taxon>Chloroflexia</taxon>
        <taxon>Herpetosiphonales</taxon>
        <taxon>Herpetosiphonaceae</taxon>
        <taxon>Herpetosiphon</taxon>
    </lineage>
</organism>
<dbReference type="OrthoDB" id="9822623at2"/>
<gene>
    <name evidence="1" type="ORF">SE18_19010</name>
</gene>
<dbReference type="AlphaFoldDB" id="A0A0P6XWE3"/>
<reference evidence="1 2" key="1">
    <citation type="submission" date="2015-07" db="EMBL/GenBank/DDBJ databases">
        <title>Whole genome sequence of Herpetosiphon geysericola DSM 7119.</title>
        <authorList>
            <person name="Hemp J."/>
            <person name="Ward L.M."/>
            <person name="Pace L.A."/>
            <person name="Fischer W.W."/>
        </authorList>
    </citation>
    <scope>NUCLEOTIDE SEQUENCE [LARGE SCALE GENOMIC DNA]</scope>
    <source>
        <strain evidence="1 2">DSM 7119</strain>
    </source>
</reference>
<sequence>MTLEDPTRIDIVAGSLDPARPGLDLWVVDTGSISDDSLRYRLLIAKVLIYANYIASPMFTVQHPKIKRTDVLVRVVCLTPPTKLMRDVTGIVSWFDQSLRVPVVVEDAAKVAKHLDTCHGEVRSYVRKVLELAQIETAPEPTTSWRLPWRGKAKKTA</sequence>
<dbReference type="RefSeq" id="WP_054536045.1">
    <property type="nucleotide sequence ID" value="NZ_LGKP01000027.1"/>
</dbReference>
<evidence type="ECO:0000313" key="1">
    <source>
        <dbReference type="EMBL" id="KPL83670.1"/>
    </source>
</evidence>
<dbReference type="EMBL" id="LGKP01000027">
    <property type="protein sequence ID" value="KPL83670.1"/>
    <property type="molecule type" value="Genomic_DNA"/>
</dbReference>
<comment type="caution">
    <text evidence="1">The sequence shown here is derived from an EMBL/GenBank/DDBJ whole genome shotgun (WGS) entry which is preliminary data.</text>
</comment>
<keyword evidence="2" id="KW-1185">Reference proteome</keyword>
<name>A0A0P6XWE3_9CHLR</name>
<accession>A0A0P6XWE3</accession>
<evidence type="ECO:0000313" key="2">
    <source>
        <dbReference type="Proteomes" id="UP000050277"/>
    </source>
</evidence>
<protein>
    <submittedName>
        <fullName evidence="1">Uncharacterized protein</fullName>
    </submittedName>
</protein>
<proteinExistence type="predicted"/>
<dbReference type="Proteomes" id="UP000050277">
    <property type="component" value="Unassembled WGS sequence"/>
</dbReference>